<keyword evidence="6" id="KW-1185">Reference proteome</keyword>
<evidence type="ECO:0000313" key="6">
    <source>
        <dbReference type="Proteomes" id="UP000510643"/>
    </source>
</evidence>
<keyword evidence="3 5" id="KW-0378">Hydrolase</keyword>
<dbReference type="Proteomes" id="UP000510643">
    <property type="component" value="Chromosome"/>
</dbReference>
<organism evidence="5 6">
    <name type="scientific">Empedobacter falsenii</name>
    <dbReference type="NCBI Taxonomy" id="343874"/>
    <lineage>
        <taxon>Bacteria</taxon>
        <taxon>Pseudomonadati</taxon>
        <taxon>Bacteroidota</taxon>
        <taxon>Flavobacteriia</taxon>
        <taxon>Flavobacteriales</taxon>
        <taxon>Weeksellaceae</taxon>
        <taxon>Empedobacter</taxon>
    </lineage>
</organism>
<protein>
    <submittedName>
        <fullName evidence="5">HAD family hydrolase</fullName>
    </submittedName>
</protein>
<dbReference type="InterPro" id="IPR006439">
    <property type="entry name" value="HAD-SF_hydro_IA"/>
</dbReference>
<dbReference type="InterPro" id="IPR041492">
    <property type="entry name" value="HAD_2"/>
</dbReference>
<keyword evidence="4" id="KW-0460">Magnesium</keyword>
<evidence type="ECO:0000313" key="5">
    <source>
        <dbReference type="EMBL" id="QLL59753.1"/>
    </source>
</evidence>
<dbReference type="SUPFAM" id="SSF56784">
    <property type="entry name" value="HAD-like"/>
    <property type="match status" value="1"/>
</dbReference>
<comment type="cofactor">
    <cofactor evidence="1">
        <name>Mg(2+)</name>
        <dbReference type="ChEBI" id="CHEBI:18420"/>
    </cofactor>
</comment>
<gene>
    <name evidence="5" type="ORF">FH779_17410</name>
</gene>
<dbReference type="RefSeq" id="WP_180905596.1">
    <property type="nucleotide sequence ID" value="NZ_JACAGH010000011.1"/>
</dbReference>
<dbReference type="GO" id="GO:0046872">
    <property type="term" value="F:metal ion binding"/>
    <property type="evidence" value="ECO:0007669"/>
    <property type="project" value="UniProtKB-KW"/>
</dbReference>
<dbReference type="PANTHER" id="PTHR46470">
    <property type="entry name" value="N-ACYLNEURAMINATE-9-PHOSPHATASE"/>
    <property type="match status" value="1"/>
</dbReference>
<name>A0A7H9DX23_9FLAO</name>
<proteinExistence type="predicted"/>
<evidence type="ECO:0000256" key="4">
    <source>
        <dbReference type="ARBA" id="ARBA00022842"/>
    </source>
</evidence>
<dbReference type="GO" id="GO:0044281">
    <property type="term" value="P:small molecule metabolic process"/>
    <property type="evidence" value="ECO:0007669"/>
    <property type="project" value="UniProtKB-ARBA"/>
</dbReference>
<dbReference type="Pfam" id="PF13419">
    <property type="entry name" value="HAD_2"/>
    <property type="match status" value="1"/>
</dbReference>
<dbReference type="AlphaFoldDB" id="A0A7H9DX23"/>
<dbReference type="PANTHER" id="PTHR46470:SF2">
    <property type="entry name" value="GLYCERALDEHYDE 3-PHOSPHATE PHOSPHATASE"/>
    <property type="match status" value="1"/>
</dbReference>
<reference evidence="5 6" key="1">
    <citation type="submission" date="2019-06" db="EMBL/GenBank/DDBJ databases">
        <title>Emergence of pandrug resistant Empedobacter falsenii in China.</title>
        <authorList>
            <person name="Dong N."/>
            <person name="Chen S."/>
            <person name="Zhang R."/>
        </authorList>
    </citation>
    <scope>NUCLEOTIDE SEQUENCE [LARGE SCALE GENOMIC DNA]</scope>
    <source>
        <strain evidence="5 6">1681-1</strain>
    </source>
</reference>
<keyword evidence="2" id="KW-0479">Metal-binding</keyword>
<dbReference type="Gene3D" id="3.40.50.1000">
    <property type="entry name" value="HAD superfamily/HAD-like"/>
    <property type="match status" value="1"/>
</dbReference>
<dbReference type="SFLD" id="SFLDS00003">
    <property type="entry name" value="Haloacid_Dehalogenase"/>
    <property type="match status" value="1"/>
</dbReference>
<evidence type="ECO:0000256" key="1">
    <source>
        <dbReference type="ARBA" id="ARBA00001946"/>
    </source>
</evidence>
<evidence type="ECO:0000256" key="2">
    <source>
        <dbReference type="ARBA" id="ARBA00022723"/>
    </source>
</evidence>
<evidence type="ECO:0000256" key="3">
    <source>
        <dbReference type="ARBA" id="ARBA00022801"/>
    </source>
</evidence>
<dbReference type="EMBL" id="CP040908">
    <property type="protein sequence ID" value="QLL59753.1"/>
    <property type="molecule type" value="Genomic_DNA"/>
</dbReference>
<dbReference type="NCBIfam" id="TIGR01549">
    <property type="entry name" value="HAD-SF-IA-v1"/>
    <property type="match status" value="1"/>
</dbReference>
<sequence length="212" mass="24905">MKVKYIIFDLDDTLMYEIDFLKSAYKEISTLVEKENQEELYNLMLSKYQKGENVFDFLIENYPEFSKELLLEVYRNHFPTIDLNEGADNLLKEIKAKDYKLGLITDGRSITQRNKLKALGIEDLFDKIIVSEEFGSTKPDERNFKIFHENDIDDYFYIADNPKKDFVSPNKLGWTSICLLDQGSNIHSQNFNIEEDYLPKIKINSLSELLKL</sequence>
<dbReference type="Gene3D" id="1.10.150.520">
    <property type="match status" value="1"/>
</dbReference>
<accession>A0A7H9DX23</accession>
<dbReference type="InterPro" id="IPR051400">
    <property type="entry name" value="HAD-like_hydrolase"/>
</dbReference>
<dbReference type="GO" id="GO:0016791">
    <property type="term" value="F:phosphatase activity"/>
    <property type="evidence" value="ECO:0007669"/>
    <property type="project" value="TreeGrafter"/>
</dbReference>
<dbReference type="SFLD" id="SFLDG01129">
    <property type="entry name" value="C1.5:_HAD__Beta-PGM__Phosphata"/>
    <property type="match status" value="1"/>
</dbReference>
<dbReference type="PRINTS" id="PR00413">
    <property type="entry name" value="HADHALOGNASE"/>
</dbReference>
<dbReference type="KEGG" id="efal:FH779_17410"/>
<dbReference type="InterPro" id="IPR036412">
    <property type="entry name" value="HAD-like_sf"/>
</dbReference>
<dbReference type="InterPro" id="IPR023214">
    <property type="entry name" value="HAD_sf"/>
</dbReference>